<dbReference type="Proteomes" id="UP000569914">
    <property type="component" value="Unassembled WGS sequence"/>
</dbReference>
<name>A0A7Y9I697_9ACTN</name>
<accession>A0A7Y9I697</accession>
<feature type="transmembrane region" description="Helical" evidence="1">
    <location>
        <begin position="210"/>
        <end position="230"/>
    </location>
</feature>
<organism evidence="2 3">
    <name type="scientific">Microlunatus parietis</name>
    <dbReference type="NCBI Taxonomy" id="682979"/>
    <lineage>
        <taxon>Bacteria</taxon>
        <taxon>Bacillati</taxon>
        <taxon>Actinomycetota</taxon>
        <taxon>Actinomycetes</taxon>
        <taxon>Propionibacteriales</taxon>
        <taxon>Propionibacteriaceae</taxon>
        <taxon>Microlunatus</taxon>
    </lineage>
</organism>
<sequence length="335" mass="34361">MSSALLARVGLGRIAAVVCALAAAGFVVLMIFDLGETAPGMPMAPRPVAALGALAAAVLIFLIRERTRPALLITTLVALLIMAAGSAAAIPYTGLMMIIMTIGLVTQASGPFVLDPPVITMITHLVTAIAAFLGGAWLLGRWRAARGLCPSCGRVEASVQPGRSRWVPILAAVAVVGALPYGLLKLAWAVGLRIGLPGHSFDSVSFASPGFGDTAALTGLSIVASVLMGLRLRQRLVRLGLIIVGTVGSFMLVPVGVIGAVIGLIPAALGLRQIGDAEIAGWAYAVVYGSFAVWGVGLCLLTIHYARGTRPDCRTHRATAAADAGRLEPVAPNPA</sequence>
<dbReference type="EMBL" id="JACCBU010000001">
    <property type="protein sequence ID" value="NYE71073.1"/>
    <property type="molecule type" value="Genomic_DNA"/>
</dbReference>
<feature type="transmembrane region" description="Helical" evidence="1">
    <location>
        <begin position="166"/>
        <end position="190"/>
    </location>
</feature>
<feature type="transmembrane region" description="Helical" evidence="1">
    <location>
        <begin position="12"/>
        <end position="32"/>
    </location>
</feature>
<keyword evidence="1" id="KW-0812">Transmembrane</keyword>
<keyword evidence="1" id="KW-0472">Membrane</keyword>
<feature type="transmembrane region" description="Helical" evidence="1">
    <location>
        <begin position="70"/>
        <end position="99"/>
    </location>
</feature>
<protein>
    <submittedName>
        <fullName evidence="2">Uncharacterized protein</fullName>
    </submittedName>
</protein>
<dbReference type="AlphaFoldDB" id="A0A7Y9I697"/>
<comment type="caution">
    <text evidence="2">The sequence shown here is derived from an EMBL/GenBank/DDBJ whole genome shotgun (WGS) entry which is preliminary data.</text>
</comment>
<keyword evidence="3" id="KW-1185">Reference proteome</keyword>
<proteinExistence type="predicted"/>
<gene>
    <name evidence="2" type="ORF">BKA15_002402</name>
</gene>
<feature type="transmembrane region" description="Helical" evidence="1">
    <location>
        <begin position="242"/>
        <end position="269"/>
    </location>
</feature>
<feature type="transmembrane region" description="Helical" evidence="1">
    <location>
        <begin position="44"/>
        <end position="63"/>
    </location>
</feature>
<evidence type="ECO:0000313" key="3">
    <source>
        <dbReference type="Proteomes" id="UP000569914"/>
    </source>
</evidence>
<keyword evidence="1" id="KW-1133">Transmembrane helix</keyword>
<feature type="transmembrane region" description="Helical" evidence="1">
    <location>
        <begin position="119"/>
        <end position="139"/>
    </location>
</feature>
<evidence type="ECO:0000313" key="2">
    <source>
        <dbReference type="EMBL" id="NYE71073.1"/>
    </source>
</evidence>
<feature type="transmembrane region" description="Helical" evidence="1">
    <location>
        <begin position="281"/>
        <end position="306"/>
    </location>
</feature>
<dbReference type="RefSeq" id="WP_179750980.1">
    <property type="nucleotide sequence ID" value="NZ_JACCBU010000001.1"/>
</dbReference>
<evidence type="ECO:0000256" key="1">
    <source>
        <dbReference type="SAM" id="Phobius"/>
    </source>
</evidence>
<reference evidence="2 3" key="1">
    <citation type="submission" date="2020-07" db="EMBL/GenBank/DDBJ databases">
        <title>Sequencing the genomes of 1000 actinobacteria strains.</title>
        <authorList>
            <person name="Klenk H.-P."/>
        </authorList>
    </citation>
    <scope>NUCLEOTIDE SEQUENCE [LARGE SCALE GENOMIC DNA]</scope>
    <source>
        <strain evidence="2 3">DSM 22083</strain>
    </source>
</reference>